<dbReference type="EMBL" id="JBHMFI010000023">
    <property type="protein sequence ID" value="MFB9075729.1"/>
    <property type="molecule type" value="Genomic_DNA"/>
</dbReference>
<dbReference type="Gene3D" id="3.40.50.2300">
    <property type="match status" value="1"/>
</dbReference>
<protein>
    <submittedName>
        <fullName evidence="2">Uncharacterized protein</fullName>
    </submittedName>
</protein>
<feature type="compositionally biased region" description="Polar residues" evidence="1">
    <location>
        <begin position="74"/>
        <end position="99"/>
    </location>
</feature>
<dbReference type="InterPro" id="IPR036196">
    <property type="entry name" value="Ptyr_pPase_sf"/>
</dbReference>
<accession>A0ABV5G9Z1</accession>
<name>A0ABV5G9Z1_9MICC</name>
<keyword evidence="3" id="KW-1185">Reference proteome</keyword>
<comment type="caution">
    <text evidence="2">The sequence shown here is derived from an EMBL/GenBank/DDBJ whole genome shotgun (WGS) entry which is preliminary data.</text>
</comment>
<reference evidence="2 3" key="1">
    <citation type="submission" date="2024-09" db="EMBL/GenBank/DDBJ databases">
        <authorList>
            <person name="Sun Q."/>
            <person name="Mori K."/>
        </authorList>
    </citation>
    <scope>NUCLEOTIDE SEQUENCE [LARGE SCALE GENOMIC DNA]</scope>
    <source>
        <strain evidence="2 3">CCM 7609</strain>
    </source>
</reference>
<evidence type="ECO:0000313" key="2">
    <source>
        <dbReference type="EMBL" id="MFB9075729.1"/>
    </source>
</evidence>
<gene>
    <name evidence="2" type="ORF">ACFFX0_33030</name>
</gene>
<organism evidence="2 3">
    <name type="scientific">Citricoccus parietis</name>
    <dbReference type="NCBI Taxonomy" id="592307"/>
    <lineage>
        <taxon>Bacteria</taxon>
        <taxon>Bacillati</taxon>
        <taxon>Actinomycetota</taxon>
        <taxon>Actinomycetes</taxon>
        <taxon>Micrococcales</taxon>
        <taxon>Micrococcaceae</taxon>
        <taxon>Citricoccus</taxon>
    </lineage>
</organism>
<evidence type="ECO:0000256" key="1">
    <source>
        <dbReference type="SAM" id="MobiDB-lite"/>
    </source>
</evidence>
<proteinExistence type="predicted"/>
<evidence type="ECO:0000313" key="3">
    <source>
        <dbReference type="Proteomes" id="UP001589575"/>
    </source>
</evidence>
<dbReference type="Proteomes" id="UP001589575">
    <property type="component" value="Unassembled WGS sequence"/>
</dbReference>
<dbReference type="SUPFAM" id="SSF52788">
    <property type="entry name" value="Phosphotyrosine protein phosphatases I"/>
    <property type="match status" value="1"/>
</dbReference>
<sequence length="107" mass="11217">MAASLMLKHSEGRVTARSAGLAPVGHLYEDAVAVMAEIGIPLDQAYPKPLSGMSTPPPSTWSPCPVATRWTSCPARTTASGTSPTSWDGPSRTSGPCETTSRRGCWN</sequence>
<feature type="region of interest" description="Disordered" evidence="1">
    <location>
        <begin position="74"/>
        <end position="107"/>
    </location>
</feature>